<dbReference type="Pfam" id="PF02954">
    <property type="entry name" value="HTH_8"/>
    <property type="match status" value="1"/>
</dbReference>
<accession>A0ABP7W8H8</accession>
<organism evidence="7 8">
    <name type="scientific">Zhongshania borealis</name>
    <dbReference type="NCBI Taxonomy" id="889488"/>
    <lineage>
        <taxon>Bacteria</taxon>
        <taxon>Pseudomonadati</taxon>
        <taxon>Pseudomonadota</taxon>
        <taxon>Gammaproteobacteria</taxon>
        <taxon>Cellvibrionales</taxon>
        <taxon>Spongiibacteraceae</taxon>
        <taxon>Zhongshania</taxon>
    </lineage>
</organism>
<dbReference type="InterPro" id="IPR025943">
    <property type="entry name" value="Sigma_54_int_dom_ATP-bd_2"/>
</dbReference>
<sequence>MQALDSLINQVAGFDTLVLIRGESGSGKEVVARRIHTASSRSEKPFVPVNCGAIPADLLESELFGHEKGAFTGAVATRKGRFEMAEGGTLFLDEIGDMSLSMQVKLLRVLQERSFERVGSNHTQHCNVRILAATHRDLEAMVRDGSFREDLFYRLDVFPIEVPALREHSQDISALMAVFMTNLETKGMVPPKFSSSAMRTLQQYPWPGNVRELENLMERLAITHGSKLLRSQDLPPKYQTVGIVERNDEPTRDDQDALLSSLAVYHADDDDEVALEVAVNPSRPPLPESGIDLKSYLLEIEQWFISEALRKEDGVITRAAQLLGLQRTTLAEKMKKLDLS</sequence>
<name>A0ABP7W8H8_9GAMM</name>
<reference evidence="8" key="1">
    <citation type="journal article" date="2019" name="Int. J. Syst. Evol. Microbiol.">
        <title>The Global Catalogue of Microorganisms (GCM) 10K type strain sequencing project: providing services to taxonomists for standard genome sequencing and annotation.</title>
        <authorList>
            <consortium name="The Broad Institute Genomics Platform"/>
            <consortium name="The Broad Institute Genome Sequencing Center for Infectious Disease"/>
            <person name="Wu L."/>
            <person name="Ma J."/>
        </authorList>
    </citation>
    <scope>NUCLEOTIDE SEQUENCE [LARGE SCALE GENOMIC DNA]</scope>
    <source>
        <strain evidence="8">JCM 17304</strain>
    </source>
</reference>
<dbReference type="Gene3D" id="3.40.50.300">
    <property type="entry name" value="P-loop containing nucleotide triphosphate hydrolases"/>
    <property type="match status" value="1"/>
</dbReference>
<dbReference type="Pfam" id="PF00158">
    <property type="entry name" value="Sigma54_activat"/>
    <property type="match status" value="1"/>
</dbReference>
<evidence type="ECO:0000256" key="1">
    <source>
        <dbReference type="ARBA" id="ARBA00022741"/>
    </source>
</evidence>
<gene>
    <name evidence="7" type="ORF">GCM10022414_01560</name>
</gene>
<evidence type="ECO:0000256" key="2">
    <source>
        <dbReference type="ARBA" id="ARBA00022840"/>
    </source>
</evidence>
<keyword evidence="1" id="KW-0547">Nucleotide-binding</keyword>
<dbReference type="PRINTS" id="PR01590">
    <property type="entry name" value="HTHFIS"/>
</dbReference>
<evidence type="ECO:0000256" key="3">
    <source>
        <dbReference type="ARBA" id="ARBA00023015"/>
    </source>
</evidence>
<dbReference type="EMBL" id="BAABDM010000001">
    <property type="protein sequence ID" value="GAA4082646.1"/>
    <property type="molecule type" value="Genomic_DNA"/>
</dbReference>
<dbReference type="InterPro" id="IPR027417">
    <property type="entry name" value="P-loop_NTPase"/>
</dbReference>
<dbReference type="InterPro" id="IPR002197">
    <property type="entry name" value="HTH_Fis"/>
</dbReference>
<keyword evidence="3" id="KW-0805">Transcription regulation</keyword>
<dbReference type="CDD" id="cd00009">
    <property type="entry name" value="AAA"/>
    <property type="match status" value="1"/>
</dbReference>
<dbReference type="PROSITE" id="PS50045">
    <property type="entry name" value="SIGMA54_INTERACT_4"/>
    <property type="match status" value="1"/>
</dbReference>
<dbReference type="SUPFAM" id="SSF52540">
    <property type="entry name" value="P-loop containing nucleoside triphosphate hydrolases"/>
    <property type="match status" value="1"/>
</dbReference>
<evidence type="ECO:0000256" key="4">
    <source>
        <dbReference type="ARBA" id="ARBA00023125"/>
    </source>
</evidence>
<dbReference type="PROSITE" id="PS00675">
    <property type="entry name" value="SIGMA54_INTERACT_1"/>
    <property type="match status" value="1"/>
</dbReference>
<evidence type="ECO:0000256" key="5">
    <source>
        <dbReference type="ARBA" id="ARBA00023163"/>
    </source>
</evidence>
<evidence type="ECO:0000259" key="6">
    <source>
        <dbReference type="PROSITE" id="PS50045"/>
    </source>
</evidence>
<dbReference type="PROSITE" id="PS00676">
    <property type="entry name" value="SIGMA54_INTERACT_2"/>
    <property type="match status" value="1"/>
</dbReference>
<proteinExistence type="predicted"/>
<dbReference type="Proteomes" id="UP001500392">
    <property type="component" value="Unassembled WGS sequence"/>
</dbReference>
<evidence type="ECO:0000313" key="8">
    <source>
        <dbReference type="Proteomes" id="UP001500392"/>
    </source>
</evidence>
<protein>
    <recommendedName>
        <fullName evidence="6">Sigma-54 factor interaction domain-containing protein</fullName>
    </recommendedName>
</protein>
<dbReference type="PROSITE" id="PS00688">
    <property type="entry name" value="SIGMA54_INTERACT_3"/>
    <property type="match status" value="1"/>
</dbReference>
<dbReference type="InterPro" id="IPR025662">
    <property type="entry name" value="Sigma_54_int_dom_ATP-bd_1"/>
</dbReference>
<feature type="domain" description="Sigma-54 factor interaction" evidence="6">
    <location>
        <begin position="1"/>
        <end position="222"/>
    </location>
</feature>
<keyword evidence="2" id="KW-0067">ATP-binding</keyword>
<dbReference type="PANTHER" id="PTHR32071:SF117">
    <property type="entry name" value="PTS-DEPENDENT DIHYDROXYACETONE KINASE OPERON REGULATORY PROTEIN-RELATED"/>
    <property type="match status" value="1"/>
</dbReference>
<dbReference type="InterPro" id="IPR009057">
    <property type="entry name" value="Homeodomain-like_sf"/>
</dbReference>
<dbReference type="Gene3D" id="1.10.10.60">
    <property type="entry name" value="Homeodomain-like"/>
    <property type="match status" value="1"/>
</dbReference>
<evidence type="ECO:0000313" key="7">
    <source>
        <dbReference type="EMBL" id="GAA4082646.1"/>
    </source>
</evidence>
<dbReference type="InterPro" id="IPR025944">
    <property type="entry name" value="Sigma_54_int_dom_CS"/>
</dbReference>
<dbReference type="SUPFAM" id="SSF46689">
    <property type="entry name" value="Homeodomain-like"/>
    <property type="match status" value="1"/>
</dbReference>
<comment type="caution">
    <text evidence="7">The sequence shown here is derived from an EMBL/GenBank/DDBJ whole genome shotgun (WGS) entry which is preliminary data.</text>
</comment>
<dbReference type="InterPro" id="IPR058031">
    <property type="entry name" value="AAA_lid_NorR"/>
</dbReference>
<dbReference type="PANTHER" id="PTHR32071">
    <property type="entry name" value="TRANSCRIPTIONAL REGULATORY PROTEIN"/>
    <property type="match status" value="1"/>
</dbReference>
<dbReference type="Pfam" id="PF25601">
    <property type="entry name" value="AAA_lid_14"/>
    <property type="match status" value="1"/>
</dbReference>
<keyword evidence="8" id="KW-1185">Reference proteome</keyword>
<dbReference type="Gene3D" id="1.10.8.60">
    <property type="match status" value="1"/>
</dbReference>
<dbReference type="SMART" id="SM00382">
    <property type="entry name" value="AAA"/>
    <property type="match status" value="1"/>
</dbReference>
<keyword evidence="5" id="KW-0804">Transcription</keyword>
<dbReference type="InterPro" id="IPR003593">
    <property type="entry name" value="AAA+_ATPase"/>
</dbReference>
<keyword evidence="4" id="KW-0238">DNA-binding</keyword>
<dbReference type="InterPro" id="IPR002078">
    <property type="entry name" value="Sigma_54_int"/>
</dbReference>